<name>A0A1B4FZX1_9BURK</name>
<dbReference type="Proteomes" id="UP000067711">
    <property type="component" value="Chromosome 1"/>
</dbReference>
<dbReference type="InterPro" id="IPR013766">
    <property type="entry name" value="Thioredoxin_domain"/>
</dbReference>
<dbReference type="CDD" id="cd02966">
    <property type="entry name" value="TlpA_like_family"/>
    <property type="match status" value="1"/>
</dbReference>
<keyword evidence="1" id="KW-0732">Signal</keyword>
<dbReference type="Gene3D" id="3.40.30.10">
    <property type="entry name" value="Glutaredoxin"/>
    <property type="match status" value="1"/>
</dbReference>
<feature type="domain" description="Thioredoxin" evidence="2">
    <location>
        <begin position="19"/>
        <end position="159"/>
    </location>
</feature>
<reference evidence="3 4" key="1">
    <citation type="submission" date="2015-12" db="EMBL/GenBank/DDBJ databases">
        <title>Diversity of Burkholderia near neighbor genomes.</title>
        <authorList>
            <person name="Sahl J."/>
            <person name="Wagner D."/>
            <person name="Keim P."/>
        </authorList>
    </citation>
    <scope>NUCLEOTIDE SEQUENCE [LARGE SCALE GENOMIC DNA]</scope>
    <source>
        <strain evidence="3 4">BDU8</strain>
    </source>
</reference>
<keyword evidence="3" id="KW-0413">Isomerase</keyword>
<proteinExistence type="predicted"/>
<dbReference type="PROSITE" id="PS51352">
    <property type="entry name" value="THIOREDOXIN_2"/>
    <property type="match status" value="1"/>
</dbReference>
<accession>A0A1B4FZX1</accession>
<evidence type="ECO:0000313" key="4">
    <source>
        <dbReference type="Proteomes" id="UP000067711"/>
    </source>
</evidence>
<evidence type="ECO:0000313" key="3">
    <source>
        <dbReference type="EMBL" id="AOJ09201.1"/>
    </source>
</evidence>
<gene>
    <name evidence="3" type="ORF">WS71_17670</name>
</gene>
<feature type="chain" id="PRO_5015333731" evidence="1">
    <location>
        <begin position="21"/>
        <end position="159"/>
    </location>
</feature>
<feature type="signal peptide" evidence="1">
    <location>
        <begin position="1"/>
        <end position="20"/>
    </location>
</feature>
<sequence>MMRIVFLFAALVFAASSAAAEPQPLRAADVASLYASGRGAPLVVEVWSLDCGYCRENAAHLVEWQRRHPQVRVALVSLDSLDEHAPQLADALAQMKLPERVAQYANAEPMPERLRAALDPGWRGELPRTLWIGADGARRAKSGLLAPGVLDAWLQRRDN</sequence>
<organism evidence="3 4">
    <name type="scientific">Burkholderia mayonis</name>
    <dbReference type="NCBI Taxonomy" id="1385591"/>
    <lineage>
        <taxon>Bacteria</taxon>
        <taxon>Pseudomonadati</taxon>
        <taxon>Pseudomonadota</taxon>
        <taxon>Betaproteobacteria</taxon>
        <taxon>Burkholderiales</taxon>
        <taxon>Burkholderiaceae</taxon>
        <taxon>Burkholderia</taxon>
        <taxon>pseudomallei group</taxon>
    </lineage>
</organism>
<dbReference type="AlphaFoldDB" id="A0A1B4FZX1"/>
<evidence type="ECO:0000256" key="1">
    <source>
        <dbReference type="SAM" id="SignalP"/>
    </source>
</evidence>
<dbReference type="GO" id="GO:0016853">
    <property type="term" value="F:isomerase activity"/>
    <property type="evidence" value="ECO:0007669"/>
    <property type="project" value="UniProtKB-KW"/>
</dbReference>
<evidence type="ECO:0000259" key="2">
    <source>
        <dbReference type="PROSITE" id="PS51352"/>
    </source>
</evidence>
<protein>
    <submittedName>
        <fullName evidence="3">Thiol-disulfide isomerase</fullName>
    </submittedName>
</protein>
<dbReference type="RefSeq" id="WP_066493348.1">
    <property type="nucleotide sequence ID" value="NZ_CP013389.1"/>
</dbReference>
<dbReference type="InterPro" id="IPR036249">
    <property type="entry name" value="Thioredoxin-like_sf"/>
</dbReference>
<dbReference type="SUPFAM" id="SSF52833">
    <property type="entry name" value="Thioredoxin-like"/>
    <property type="match status" value="1"/>
</dbReference>
<dbReference type="EMBL" id="CP013389">
    <property type="protein sequence ID" value="AOJ09201.1"/>
    <property type="molecule type" value="Genomic_DNA"/>
</dbReference>